<dbReference type="EMBL" id="VYYT01000018">
    <property type="protein sequence ID" value="KAK2777505.1"/>
    <property type="molecule type" value="Genomic_DNA"/>
</dbReference>
<keyword evidence="4" id="KW-1185">Reference proteome</keyword>
<keyword evidence="1" id="KW-0812">Transmembrane</keyword>
<feature type="transmembrane region" description="Helical" evidence="1">
    <location>
        <begin position="136"/>
        <end position="156"/>
    </location>
</feature>
<evidence type="ECO:0000313" key="4">
    <source>
        <dbReference type="Proteomes" id="UP001281614"/>
    </source>
</evidence>
<proteinExistence type="predicted"/>
<evidence type="ECO:0000259" key="2">
    <source>
        <dbReference type="Pfam" id="PF20163"/>
    </source>
</evidence>
<protein>
    <recommendedName>
        <fullName evidence="2">DUF6536 domain-containing protein</fullName>
    </recommendedName>
</protein>
<dbReference type="PANTHER" id="PTHR35395">
    <property type="entry name" value="DUF6536 DOMAIN-CONTAINING PROTEIN"/>
    <property type="match status" value="1"/>
</dbReference>
<comment type="caution">
    <text evidence="3">The sequence shown here is derived from an EMBL/GenBank/DDBJ whole genome shotgun (WGS) entry which is preliminary data.</text>
</comment>
<organism evidence="3 4">
    <name type="scientific">Colletotrichum kahawae</name>
    <name type="common">Coffee berry disease fungus</name>
    <dbReference type="NCBI Taxonomy" id="34407"/>
    <lineage>
        <taxon>Eukaryota</taxon>
        <taxon>Fungi</taxon>
        <taxon>Dikarya</taxon>
        <taxon>Ascomycota</taxon>
        <taxon>Pezizomycotina</taxon>
        <taxon>Sordariomycetes</taxon>
        <taxon>Hypocreomycetidae</taxon>
        <taxon>Glomerellales</taxon>
        <taxon>Glomerellaceae</taxon>
        <taxon>Colletotrichum</taxon>
        <taxon>Colletotrichum gloeosporioides species complex</taxon>
    </lineage>
</organism>
<keyword evidence="1" id="KW-0472">Membrane</keyword>
<reference evidence="3" key="1">
    <citation type="submission" date="2023-02" db="EMBL/GenBank/DDBJ databases">
        <title>Colletotrichum kahawae CIFC_Que2 genome sequencing and assembly.</title>
        <authorList>
            <person name="Baroncelli R."/>
        </authorList>
    </citation>
    <scope>NUCLEOTIDE SEQUENCE</scope>
    <source>
        <strain evidence="3">CIFC_Que2</strain>
    </source>
</reference>
<feature type="domain" description="DUF6536" evidence="2">
    <location>
        <begin position="25"/>
        <end position="180"/>
    </location>
</feature>
<name>A0AAD9YT82_COLKA</name>
<dbReference type="PANTHER" id="PTHR35395:SF1">
    <property type="entry name" value="DUF6536 DOMAIN-CONTAINING PROTEIN"/>
    <property type="match status" value="1"/>
</dbReference>
<feature type="transmembrane region" description="Helical" evidence="1">
    <location>
        <begin position="80"/>
        <end position="100"/>
    </location>
</feature>
<evidence type="ECO:0000256" key="1">
    <source>
        <dbReference type="SAM" id="Phobius"/>
    </source>
</evidence>
<dbReference type="AlphaFoldDB" id="A0AAD9YT82"/>
<dbReference type="InterPro" id="IPR046623">
    <property type="entry name" value="DUF6536"/>
</dbReference>
<feature type="transmembrane region" description="Helical" evidence="1">
    <location>
        <begin position="29"/>
        <end position="51"/>
    </location>
</feature>
<sequence length="314" mass="35325">MPTFSAKAQLTRGFKNGFGWLPSGWRRSAVVNIGLMSIVLLILLGVLAVAVSKTGGDFRQSWKFYDAECRGSNTSTANTLLHLLINILSTTILASSNFFMQVLNAPSRLEVDAAHARGIWLDIGIPSWRNAFYLSYFKLFTWLSLFITSIPIHMLFNSSVFHMHSLMGDFHLTIATESFLHGAPYSLPGASLLTNELLSEAPKKKAEYEYYGFGTEFLVPTFQDFLSQNYAAQAKYTSKTAAQAKTWNRLEAKECSEIYGSECKGLRDYRDVVLVTKGSGWRRADLWNLSIAADELWEPIVPRDQLKTLWCDTQ</sequence>
<accession>A0AAD9YT82</accession>
<dbReference type="Proteomes" id="UP001281614">
    <property type="component" value="Unassembled WGS sequence"/>
</dbReference>
<keyword evidence="1" id="KW-1133">Transmembrane helix</keyword>
<dbReference type="Pfam" id="PF20163">
    <property type="entry name" value="DUF6536"/>
    <property type="match status" value="1"/>
</dbReference>
<gene>
    <name evidence="3" type="ORF">CKAH01_12053</name>
</gene>
<evidence type="ECO:0000313" key="3">
    <source>
        <dbReference type="EMBL" id="KAK2777505.1"/>
    </source>
</evidence>